<dbReference type="PANTHER" id="PTHR31088">
    <property type="entry name" value="MEMBRANE-ASSOCIATED PROTEIN VIPP1, CHLOROPLASTIC"/>
    <property type="match status" value="1"/>
</dbReference>
<feature type="coiled-coil region" evidence="2">
    <location>
        <begin position="133"/>
        <end position="228"/>
    </location>
</feature>
<proteinExistence type="inferred from homology"/>
<comment type="similarity">
    <text evidence="1">Belongs to the PspA/Vipp/IM30 family.</text>
</comment>
<accession>A0A3P1V767</accession>
<keyword evidence="2" id="KW-0175">Coiled coil</keyword>
<feature type="region of interest" description="Disordered" evidence="3">
    <location>
        <begin position="236"/>
        <end position="288"/>
    </location>
</feature>
<evidence type="ECO:0000313" key="5">
    <source>
        <dbReference type="Proteomes" id="UP000271272"/>
    </source>
</evidence>
<keyword evidence="5" id="KW-1185">Reference proteome</keyword>
<evidence type="ECO:0000256" key="1">
    <source>
        <dbReference type="ARBA" id="ARBA00043985"/>
    </source>
</evidence>
<sequence>MAEKQSILGRIAQLTRANINALLDRAEDPEKMLNQLVRDYTASIAEARDAVAQTIGNLRLAEKDHDEDVATARDWGNKALAASRKADQMRAAGDGAGADKWDSLAKIALTKQITAENEAKAAEPMIASQRQVVDQLKTGLQQMEVKLGELQSRRDQLIARQKTAEAQVKVQGAIRSINVMDPTSELARYEDQVRRVEAQAAGQMELAGSSLESQFAELESSSAQLEAEARLAALKAGSDPALQPAPPAPAQITDGDVNAAFDALKAQDRASGQAQPQGWPQEDDHSSY</sequence>
<dbReference type="Proteomes" id="UP000271272">
    <property type="component" value="Unassembled WGS sequence"/>
</dbReference>
<dbReference type="PANTHER" id="PTHR31088:SF6">
    <property type="entry name" value="PHAGE SHOCK PROTEIN A"/>
    <property type="match status" value="1"/>
</dbReference>
<evidence type="ECO:0000313" key="4">
    <source>
        <dbReference type="EMBL" id="RRD29185.1"/>
    </source>
</evidence>
<gene>
    <name evidence="4" type="ORF">EII10_07440</name>
</gene>
<comment type="caution">
    <text evidence="4">The sequence shown here is derived from an EMBL/GenBank/DDBJ whole genome shotgun (WGS) entry which is preliminary data.</text>
</comment>
<dbReference type="Pfam" id="PF04012">
    <property type="entry name" value="PspA_IM30"/>
    <property type="match status" value="1"/>
</dbReference>
<name>A0A3P1V767_9ACTO</name>
<protein>
    <submittedName>
        <fullName evidence="4">PspA/IM30 family protein</fullName>
    </submittedName>
</protein>
<reference evidence="4 5" key="1">
    <citation type="submission" date="2018-11" db="EMBL/GenBank/DDBJ databases">
        <title>Genomes From Bacteria Associated with the Canine Oral Cavity: a Test Case for Automated Genome-Based Taxonomic Assignment.</title>
        <authorList>
            <person name="Coil D.A."/>
            <person name="Jospin G."/>
            <person name="Darling A.E."/>
            <person name="Wallis C."/>
            <person name="Davis I.J."/>
            <person name="Harris S."/>
            <person name="Eisen J.A."/>
            <person name="Holcombe L.J."/>
            <person name="O'Flynn C."/>
        </authorList>
    </citation>
    <scope>NUCLEOTIDE SEQUENCE [LARGE SCALE GENOMIC DNA]</scope>
    <source>
        <strain evidence="4 5">OH5050</strain>
    </source>
</reference>
<dbReference type="InterPro" id="IPR007157">
    <property type="entry name" value="PspA_VIPP1"/>
</dbReference>
<dbReference type="RefSeq" id="WP_124933873.1">
    <property type="nucleotide sequence ID" value="NZ_JAGFOU010000028.1"/>
</dbReference>
<evidence type="ECO:0000256" key="3">
    <source>
        <dbReference type="SAM" id="MobiDB-lite"/>
    </source>
</evidence>
<evidence type="ECO:0000256" key="2">
    <source>
        <dbReference type="SAM" id="Coils"/>
    </source>
</evidence>
<dbReference type="AlphaFoldDB" id="A0A3P1V767"/>
<dbReference type="OrthoDB" id="9779630at2"/>
<organism evidence="4 5">
    <name type="scientific">Actinomyces bowdenii</name>
    <dbReference type="NCBI Taxonomy" id="131109"/>
    <lineage>
        <taxon>Bacteria</taxon>
        <taxon>Bacillati</taxon>
        <taxon>Actinomycetota</taxon>
        <taxon>Actinomycetes</taxon>
        <taxon>Actinomycetales</taxon>
        <taxon>Actinomycetaceae</taxon>
        <taxon>Actinomyces</taxon>
    </lineage>
</organism>
<dbReference type="EMBL" id="RQZC01000010">
    <property type="protein sequence ID" value="RRD29185.1"/>
    <property type="molecule type" value="Genomic_DNA"/>
</dbReference>